<keyword evidence="3" id="KW-0732">Signal</keyword>
<feature type="compositionally biased region" description="Basic and acidic residues" evidence="2">
    <location>
        <begin position="1349"/>
        <end position="1359"/>
    </location>
</feature>
<feature type="region of interest" description="Disordered" evidence="2">
    <location>
        <begin position="390"/>
        <end position="410"/>
    </location>
</feature>
<gene>
    <name evidence="4" type="ORF">CTOB1V02_LOCUS9637</name>
</gene>
<organism evidence="4">
    <name type="scientific">Cyprideis torosa</name>
    <dbReference type="NCBI Taxonomy" id="163714"/>
    <lineage>
        <taxon>Eukaryota</taxon>
        <taxon>Metazoa</taxon>
        <taxon>Ecdysozoa</taxon>
        <taxon>Arthropoda</taxon>
        <taxon>Crustacea</taxon>
        <taxon>Oligostraca</taxon>
        <taxon>Ostracoda</taxon>
        <taxon>Podocopa</taxon>
        <taxon>Podocopida</taxon>
        <taxon>Cytherocopina</taxon>
        <taxon>Cytheroidea</taxon>
        <taxon>Cytherideidae</taxon>
        <taxon>Cyprideis</taxon>
    </lineage>
</organism>
<feature type="compositionally biased region" description="Basic and acidic residues" evidence="2">
    <location>
        <begin position="1255"/>
        <end position="1267"/>
    </location>
</feature>
<feature type="signal peptide" evidence="3">
    <location>
        <begin position="1"/>
        <end position="19"/>
    </location>
</feature>
<dbReference type="EMBL" id="OB663875">
    <property type="protein sequence ID" value="CAD7231794.1"/>
    <property type="molecule type" value="Genomic_DNA"/>
</dbReference>
<feature type="compositionally biased region" description="Basic and acidic residues" evidence="2">
    <location>
        <begin position="605"/>
        <end position="626"/>
    </location>
</feature>
<evidence type="ECO:0000256" key="2">
    <source>
        <dbReference type="SAM" id="MobiDB-lite"/>
    </source>
</evidence>
<feature type="coiled-coil region" evidence="1">
    <location>
        <begin position="116"/>
        <end position="157"/>
    </location>
</feature>
<feature type="compositionally biased region" description="Polar residues" evidence="2">
    <location>
        <begin position="1455"/>
        <end position="1467"/>
    </location>
</feature>
<feature type="region of interest" description="Disordered" evidence="2">
    <location>
        <begin position="336"/>
        <end position="364"/>
    </location>
</feature>
<feature type="compositionally biased region" description="Basic and acidic residues" evidence="2">
    <location>
        <begin position="1039"/>
        <end position="1062"/>
    </location>
</feature>
<feature type="compositionally biased region" description="Polar residues" evidence="2">
    <location>
        <begin position="969"/>
        <end position="979"/>
    </location>
</feature>
<feature type="region of interest" description="Disordered" evidence="2">
    <location>
        <begin position="947"/>
        <end position="1106"/>
    </location>
</feature>
<feature type="compositionally biased region" description="Basic and acidic residues" evidence="2">
    <location>
        <begin position="1004"/>
        <end position="1023"/>
    </location>
</feature>
<protein>
    <submittedName>
        <fullName evidence="4">Uncharacterized protein</fullName>
    </submittedName>
</protein>
<keyword evidence="1" id="KW-0175">Coiled coil</keyword>
<proteinExistence type="predicted"/>
<sequence length="1467" mass="165709">MASMKACLLLLLVLHLAGCTPDSGSWRKYRPHSKRKLDQRRYRRLLASKFKANDKEETKDELVDALLDSSPQEENFVDEEPDHLKSTSRQKAEDLFLSGYRENGLPETETLKEKPLDKRENKLKALEEMALKLTTRIEDEKTVLQKIENAAARITARRAADEFRERLSNAKDYISWEEKQRRKETCHINALFSCGQTALKDLKYEDMTLWERCQIKEVGEKLGGGRADGPPFLCHCHLTFKLHFRPKQKRPSRPQEQEFLACMIRKSKDPACHVKISDEYLNKDVTLLRKSLMTRLQKIKDAPEEVSSSREASDMRRQGLYHEYIADRIRRQRKERYRIRNRSSANSKSAPLDPHGPKVMEKQSSYDNHIVPTTSTENAYSQMSLPVHENRAAEPGPKYPSGTNARRGSADPKIEEHLGEVELLAPGLPSWSSTDDETLMKKAESMKTLFKRCSNPQPEQNQRCPRLLRRSEGGASEASGIPQGNVDVERYTGRPAGGEESSDAPYVALGHRTKIWSTGPSADDSYTRNLQTQTSLHVQDAMAQTSDTVEKIHVKAKKRMIHTITLGCDGSSEDAEEQNGKRSGNLQLPSWLRNETAQWPSAMRKKLELGGKPEEANRIRTRDFSRRPPAFRRHHDYSGSSTEDDDELYETNNPRGRTPSLLVLRTLLNKLSAPSPPPPSPPVSAKLRTILRRNLPRHQTTPPSTHFPMACSMTARKTASRSHLHAGGAYDDTRTPPVIQSRSHNVSHGTEQCSDANCACPFCLNGGIPFLPLKLGLGDQRGREKFREPSKQPNNSKCKHHRGLNAWKLCDGSTPVTWVPIPNLPMESVLSGRRNDRGFMESNSSKPSCMMAAHTRHSHLAVCNDWYPGIVNGVATPPQHQNYTGEVSVFSLPMEMLDEQIRLHPTCSQLKSQAHEASTAERKGFLAAPSPHKKSLTVENFQKNVASTWNSKPNTKDQCCQVRPRLRNKNPTSGASETGLSAGYQRSSRKAPEKAGGKASNQRRPHEPLDRIEEESSRLRKEGSTFPETSKAGGAGDSLRQDQSKEANEQEKVQEKEEDAKKTGKKRSMNLEPTASNPAAKRVVSESSMRSNGGIDESRRMPPSQYRSRIASMAERKKVSMYTRFLDQVARYSEKLYDEFMSQLEEEDETEGHCEHPLRDPVSSKRSRQMDGIDSIVFKKPIPTGTNNLFYAHDGRDAGNNTTVKNHSNERFGKRSTGKFSAGKDTSGAVLIEIEEDEVPGIVLTPANKQPPPYQKDKPQKSTSDHSLKRKKQIQPPKPNQNQQSKGFSFFNCFSNKLDACQSGNTSTLTSKPETHREAAEDLAPAKGQQVSKEKEGGVRNPPTQQKQVDIRHADDESRWERVREIHRVMREMEIGYEWAETDKFVANGPKVKTAEETEKHQQRRPSRARQAEQTAMKPPQRPTERGKEALAARHQEQQRRQRPPPCQQLRNRSTGRANWSKNTVKP</sequence>
<feature type="region of interest" description="Disordered" evidence="2">
    <location>
        <begin position="604"/>
        <end position="659"/>
    </location>
</feature>
<feature type="compositionally biased region" description="Basic and acidic residues" evidence="2">
    <location>
        <begin position="1151"/>
        <end position="1169"/>
    </location>
</feature>
<feature type="region of interest" description="Disordered" evidence="2">
    <location>
        <begin position="1189"/>
        <end position="1225"/>
    </location>
</feature>
<feature type="compositionally biased region" description="Basic and acidic residues" evidence="2">
    <location>
        <begin position="1423"/>
        <end position="1440"/>
    </location>
</feature>
<feature type="region of interest" description="Disordered" evidence="2">
    <location>
        <begin position="471"/>
        <end position="504"/>
    </location>
</feature>
<evidence type="ECO:0000256" key="1">
    <source>
        <dbReference type="SAM" id="Coils"/>
    </source>
</evidence>
<feature type="compositionally biased region" description="Polar residues" evidence="2">
    <location>
        <begin position="947"/>
        <end position="958"/>
    </location>
</feature>
<accession>A0A7R8WMM4</accession>
<reference evidence="4" key="1">
    <citation type="submission" date="2020-11" db="EMBL/GenBank/DDBJ databases">
        <authorList>
            <person name="Tran Van P."/>
        </authorList>
    </citation>
    <scope>NUCLEOTIDE SEQUENCE</scope>
</reference>
<evidence type="ECO:0000256" key="3">
    <source>
        <dbReference type="SAM" id="SignalP"/>
    </source>
</evidence>
<feature type="compositionally biased region" description="Polar residues" evidence="2">
    <location>
        <begin position="581"/>
        <end position="592"/>
    </location>
</feature>
<feature type="region of interest" description="Disordered" evidence="2">
    <location>
        <begin position="569"/>
        <end position="592"/>
    </location>
</feature>
<evidence type="ECO:0000313" key="4">
    <source>
        <dbReference type="EMBL" id="CAD7231794.1"/>
    </source>
</evidence>
<feature type="compositionally biased region" description="Polar residues" evidence="2">
    <location>
        <begin position="1302"/>
        <end position="1312"/>
    </location>
</feature>
<name>A0A7R8WMM4_9CRUS</name>
<feature type="chain" id="PRO_5043904880" evidence="3">
    <location>
        <begin position="20"/>
        <end position="1467"/>
    </location>
</feature>
<feature type="region of interest" description="Disordered" evidence="2">
    <location>
        <begin position="1379"/>
        <end position="1467"/>
    </location>
</feature>
<feature type="region of interest" description="Disordered" evidence="2">
    <location>
        <begin position="1242"/>
        <end position="1288"/>
    </location>
</feature>
<feature type="region of interest" description="Disordered" evidence="2">
    <location>
        <begin position="1143"/>
        <end position="1169"/>
    </location>
</feature>
<feature type="region of interest" description="Disordered" evidence="2">
    <location>
        <begin position="1302"/>
        <end position="1359"/>
    </location>
</feature>